<evidence type="ECO:0000313" key="2">
    <source>
        <dbReference type="EMBL" id="KAK4650278.1"/>
    </source>
</evidence>
<gene>
    <name evidence="2" type="ORF">QC762_0108380</name>
</gene>
<dbReference type="Proteomes" id="UP001323405">
    <property type="component" value="Unassembled WGS sequence"/>
</dbReference>
<accession>A0ABR0G3H9</accession>
<evidence type="ECO:0000256" key="1">
    <source>
        <dbReference type="SAM" id="MobiDB-lite"/>
    </source>
</evidence>
<keyword evidence="3" id="KW-1185">Reference proteome</keyword>
<dbReference type="GeneID" id="87904107"/>
<evidence type="ECO:0000313" key="3">
    <source>
        <dbReference type="Proteomes" id="UP001323405"/>
    </source>
</evidence>
<protein>
    <submittedName>
        <fullName evidence="2">Uncharacterized protein</fullName>
    </submittedName>
</protein>
<dbReference type="RefSeq" id="XP_062739253.1">
    <property type="nucleotide sequence ID" value="XM_062884283.1"/>
</dbReference>
<feature type="region of interest" description="Disordered" evidence="1">
    <location>
        <begin position="77"/>
        <end position="105"/>
    </location>
</feature>
<sequence>MLLRWSYSDEVFPGDTGRYWEILCCTSYTSWCGRKLWEPYTSVSWLGLGTVGSRHSCHAVIGDLGEGLSVVEKKLGGPKPMTPSFGILRPSRTPGRRELKPQRRE</sequence>
<comment type="caution">
    <text evidence="2">The sequence shown here is derived from an EMBL/GenBank/DDBJ whole genome shotgun (WGS) entry which is preliminary data.</text>
</comment>
<organism evidence="2 3">
    <name type="scientific">Podospora pseudocomata</name>
    <dbReference type="NCBI Taxonomy" id="2093779"/>
    <lineage>
        <taxon>Eukaryota</taxon>
        <taxon>Fungi</taxon>
        <taxon>Dikarya</taxon>
        <taxon>Ascomycota</taxon>
        <taxon>Pezizomycotina</taxon>
        <taxon>Sordariomycetes</taxon>
        <taxon>Sordariomycetidae</taxon>
        <taxon>Sordariales</taxon>
        <taxon>Podosporaceae</taxon>
        <taxon>Podospora</taxon>
    </lineage>
</organism>
<reference evidence="2 3" key="1">
    <citation type="journal article" date="2023" name="bioRxiv">
        <title>High-quality genome assemblies of four members of thePodospora anserinaspecies complex.</title>
        <authorList>
            <person name="Ament-Velasquez S.L."/>
            <person name="Vogan A.A."/>
            <person name="Wallerman O."/>
            <person name="Hartmann F."/>
            <person name="Gautier V."/>
            <person name="Silar P."/>
            <person name="Giraud T."/>
            <person name="Johannesson H."/>
        </authorList>
    </citation>
    <scope>NUCLEOTIDE SEQUENCE [LARGE SCALE GENOMIC DNA]</scope>
    <source>
        <strain evidence="2 3">CBS 415.72m</strain>
    </source>
</reference>
<feature type="compositionally biased region" description="Basic and acidic residues" evidence="1">
    <location>
        <begin position="95"/>
        <end position="105"/>
    </location>
</feature>
<dbReference type="EMBL" id="JAFFHA010000009">
    <property type="protein sequence ID" value="KAK4650278.1"/>
    <property type="molecule type" value="Genomic_DNA"/>
</dbReference>
<name>A0ABR0G3H9_9PEZI</name>
<proteinExistence type="predicted"/>